<dbReference type="AlphaFoldDB" id="A0A6G1KH70"/>
<evidence type="ECO:0000313" key="1">
    <source>
        <dbReference type="EMBL" id="KAF2711707.1"/>
    </source>
</evidence>
<evidence type="ECO:0000313" key="2">
    <source>
        <dbReference type="Proteomes" id="UP000799428"/>
    </source>
</evidence>
<accession>A0A6G1KH70</accession>
<sequence>MPSETTIGPTFFVTQEPPNLFDDEDMCVTLVVTNSLACFQRHQPSRLGASRRSKLFRRTLTECVPAFRRFGGPECLLQYRPDEINRKIYRNNKIGGQVYSRLQDIGVAVGGASGVHYGLDALETLCWAKPTHAWTWFLLYYPALKTRNKKNVEAMRKSEAELDGFWKAADVGFEEHLGSAHREYEVPILAWVDRPTVGAHSPRPKHAFFEDGPFSHVFHDPAKDITGAFDRLDLVRWAHYELPHLTRISGIQ</sequence>
<gene>
    <name evidence="1" type="ORF">K504DRAFT_453508</name>
</gene>
<name>A0A6G1KH70_9PLEO</name>
<dbReference type="OrthoDB" id="2922289at2759"/>
<reference evidence="1" key="1">
    <citation type="journal article" date="2020" name="Stud. Mycol.">
        <title>101 Dothideomycetes genomes: a test case for predicting lifestyles and emergence of pathogens.</title>
        <authorList>
            <person name="Haridas S."/>
            <person name="Albert R."/>
            <person name="Binder M."/>
            <person name="Bloem J."/>
            <person name="Labutti K."/>
            <person name="Salamov A."/>
            <person name="Andreopoulos B."/>
            <person name="Baker S."/>
            <person name="Barry K."/>
            <person name="Bills G."/>
            <person name="Bluhm B."/>
            <person name="Cannon C."/>
            <person name="Castanera R."/>
            <person name="Culley D."/>
            <person name="Daum C."/>
            <person name="Ezra D."/>
            <person name="Gonzalez J."/>
            <person name="Henrissat B."/>
            <person name="Kuo A."/>
            <person name="Liang C."/>
            <person name="Lipzen A."/>
            <person name="Lutzoni F."/>
            <person name="Magnuson J."/>
            <person name="Mondo S."/>
            <person name="Nolan M."/>
            <person name="Ohm R."/>
            <person name="Pangilinan J."/>
            <person name="Park H.-J."/>
            <person name="Ramirez L."/>
            <person name="Alfaro M."/>
            <person name="Sun H."/>
            <person name="Tritt A."/>
            <person name="Yoshinaga Y."/>
            <person name="Zwiers L.-H."/>
            <person name="Turgeon B."/>
            <person name="Goodwin S."/>
            <person name="Spatafora J."/>
            <person name="Crous P."/>
            <person name="Grigoriev I."/>
        </authorList>
    </citation>
    <scope>NUCLEOTIDE SEQUENCE</scope>
    <source>
        <strain evidence="1">CBS 279.74</strain>
    </source>
</reference>
<keyword evidence="2" id="KW-1185">Reference proteome</keyword>
<dbReference type="Proteomes" id="UP000799428">
    <property type="component" value="Unassembled WGS sequence"/>
</dbReference>
<dbReference type="EMBL" id="MU005767">
    <property type="protein sequence ID" value="KAF2711707.1"/>
    <property type="molecule type" value="Genomic_DNA"/>
</dbReference>
<organism evidence="1 2">
    <name type="scientific">Pleomassaria siparia CBS 279.74</name>
    <dbReference type="NCBI Taxonomy" id="1314801"/>
    <lineage>
        <taxon>Eukaryota</taxon>
        <taxon>Fungi</taxon>
        <taxon>Dikarya</taxon>
        <taxon>Ascomycota</taxon>
        <taxon>Pezizomycotina</taxon>
        <taxon>Dothideomycetes</taxon>
        <taxon>Pleosporomycetidae</taxon>
        <taxon>Pleosporales</taxon>
        <taxon>Pleomassariaceae</taxon>
        <taxon>Pleomassaria</taxon>
    </lineage>
</organism>
<proteinExistence type="predicted"/>
<protein>
    <submittedName>
        <fullName evidence="1">Uncharacterized protein</fullName>
    </submittedName>
</protein>